<name>A0A2T3ATG8_AMORE</name>
<accession>A0A2T3ATG8</accession>
<keyword evidence="2" id="KW-1185">Reference proteome</keyword>
<dbReference type="OrthoDB" id="42525at2759"/>
<dbReference type="GeneID" id="36572722"/>
<dbReference type="STRING" id="857342.A0A2T3ATG8"/>
<dbReference type="PANTHER" id="PTHR35332">
    <property type="entry name" value="REGULATION OF ENOLASE PROTEIN 1"/>
    <property type="match status" value="1"/>
</dbReference>
<dbReference type="Proteomes" id="UP000241818">
    <property type="component" value="Unassembled WGS sequence"/>
</dbReference>
<gene>
    <name evidence="1" type="ORF">M430DRAFT_22119</name>
</gene>
<dbReference type="InterPro" id="IPR009784">
    <property type="entry name" value="DUF1349"/>
</dbReference>
<dbReference type="Gene3D" id="2.60.120.200">
    <property type="match status" value="1"/>
</dbReference>
<evidence type="ECO:0000313" key="1">
    <source>
        <dbReference type="EMBL" id="PSS10776.1"/>
    </source>
</evidence>
<dbReference type="AlphaFoldDB" id="A0A2T3ATG8"/>
<evidence type="ECO:0000313" key="2">
    <source>
        <dbReference type="Proteomes" id="UP000241818"/>
    </source>
</evidence>
<dbReference type="RefSeq" id="XP_024717955.1">
    <property type="nucleotide sequence ID" value="XM_024864641.1"/>
</dbReference>
<dbReference type="Pfam" id="PF07081">
    <property type="entry name" value="DUF1349"/>
    <property type="match status" value="1"/>
</dbReference>
<proteinExistence type="predicted"/>
<organism evidence="1 2">
    <name type="scientific">Amorphotheca resinae ATCC 22711</name>
    <dbReference type="NCBI Taxonomy" id="857342"/>
    <lineage>
        <taxon>Eukaryota</taxon>
        <taxon>Fungi</taxon>
        <taxon>Dikarya</taxon>
        <taxon>Ascomycota</taxon>
        <taxon>Pezizomycotina</taxon>
        <taxon>Leotiomycetes</taxon>
        <taxon>Helotiales</taxon>
        <taxon>Amorphothecaceae</taxon>
        <taxon>Amorphotheca</taxon>
    </lineage>
</organism>
<sequence length="302" mass="33468">MALKVRIGLAQFGGNQKLVHSDLILPRNGSFLPFLIPHEYHRAIHPISAVMSSYPFSVLNADVDAPSPTSTSFTLTPTSHFPTDIWRKPIRPYQGESINSFNAPIIYKRIGLPSFQRARVTVSAPWSKLYDQGGLIFILPSACAAEDGGNGGSRLEVAKGGKWIKTGIEFYEGEAYVSTVACDRWSDWSLVQNGIVTLANGEKQVTLEMERKDDDDTLWIYVIHQDGDGGEEKRIPVREVTWALSEEGKMDGVEQMMREVWVGVYAATPTVEEGRTLEVKFSGFELVVMSPEQMERRAGAGA</sequence>
<reference evidence="1 2" key="1">
    <citation type="journal article" date="2018" name="New Phytol.">
        <title>Comparative genomics and transcriptomics depict ericoid mycorrhizal fungi as versatile saprotrophs and plant mutualists.</title>
        <authorList>
            <person name="Martino E."/>
            <person name="Morin E."/>
            <person name="Grelet G.A."/>
            <person name="Kuo A."/>
            <person name="Kohler A."/>
            <person name="Daghino S."/>
            <person name="Barry K.W."/>
            <person name="Cichocki N."/>
            <person name="Clum A."/>
            <person name="Dockter R.B."/>
            <person name="Hainaut M."/>
            <person name="Kuo R.C."/>
            <person name="LaButti K."/>
            <person name="Lindahl B.D."/>
            <person name="Lindquist E.A."/>
            <person name="Lipzen A."/>
            <person name="Khouja H.R."/>
            <person name="Magnuson J."/>
            <person name="Murat C."/>
            <person name="Ohm R.A."/>
            <person name="Singer S.W."/>
            <person name="Spatafora J.W."/>
            <person name="Wang M."/>
            <person name="Veneault-Fourrey C."/>
            <person name="Henrissat B."/>
            <person name="Grigoriev I.V."/>
            <person name="Martin F.M."/>
            <person name="Perotto S."/>
        </authorList>
    </citation>
    <scope>NUCLEOTIDE SEQUENCE [LARGE SCALE GENOMIC DNA]</scope>
    <source>
        <strain evidence="1 2">ATCC 22711</strain>
    </source>
</reference>
<protein>
    <submittedName>
        <fullName evidence="1">Uncharacterized protein</fullName>
    </submittedName>
</protein>
<dbReference type="EMBL" id="KZ679016">
    <property type="protein sequence ID" value="PSS10776.1"/>
    <property type="molecule type" value="Genomic_DNA"/>
</dbReference>
<dbReference type="InParanoid" id="A0A2T3ATG8"/>
<dbReference type="PANTHER" id="PTHR35332:SF2">
    <property type="entry name" value="REGULATION OF ENOLASE PROTEIN 1"/>
    <property type="match status" value="1"/>
</dbReference>